<dbReference type="InterPro" id="IPR006103">
    <property type="entry name" value="Glyco_hydro_2_cat"/>
</dbReference>
<comment type="function">
    <text evidence="1">Plays an important role in the degradation of dermatan and keratan sulfates.</text>
</comment>
<comment type="caution">
    <text evidence="11">The sequence shown here is derived from an EMBL/GenBank/DDBJ whole genome shotgun (WGS) entry which is preliminary data.</text>
</comment>
<dbReference type="Gene3D" id="2.60.40.10">
    <property type="entry name" value="Immunoglobulins"/>
    <property type="match status" value="1"/>
</dbReference>
<dbReference type="PROSITE" id="PS51257">
    <property type="entry name" value="PROKAR_LIPOPROTEIN"/>
    <property type="match status" value="1"/>
</dbReference>
<feature type="chain" id="PRO_5041350486" description="Beta-glucuronidase" evidence="7">
    <location>
        <begin position="19"/>
        <end position="592"/>
    </location>
</feature>
<dbReference type="InterPro" id="IPR006104">
    <property type="entry name" value="Glyco_hydro_2_N"/>
</dbReference>
<dbReference type="GO" id="GO:0005615">
    <property type="term" value="C:extracellular space"/>
    <property type="evidence" value="ECO:0007669"/>
    <property type="project" value="TreeGrafter"/>
</dbReference>
<feature type="domain" description="Glycosyl hydrolases family 2 sugar binding" evidence="10">
    <location>
        <begin position="32"/>
        <end position="191"/>
    </location>
</feature>
<evidence type="ECO:0000256" key="7">
    <source>
        <dbReference type="SAM" id="SignalP"/>
    </source>
</evidence>
<name>A0AA36DD61_9BILA</name>
<keyword evidence="12" id="KW-1185">Reference proteome</keyword>
<dbReference type="Gene3D" id="3.20.20.80">
    <property type="entry name" value="Glycosidases"/>
    <property type="match status" value="1"/>
</dbReference>
<feature type="domain" description="Glycoside hydrolase family 2 immunoglobulin-like beta-sandwich" evidence="8">
    <location>
        <begin position="195"/>
        <end position="288"/>
    </location>
</feature>
<dbReference type="PRINTS" id="PR00132">
    <property type="entry name" value="GLHYDRLASE2"/>
</dbReference>
<dbReference type="Pfam" id="PF02837">
    <property type="entry name" value="Glyco_hydro_2_N"/>
    <property type="match status" value="1"/>
</dbReference>
<evidence type="ECO:0000256" key="4">
    <source>
        <dbReference type="ARBA" id="ARBA00016205"/>
    </source>
</evidence>
<dbReference type="InterPro" id="IPR008979">
    <property type="entry name" value="Galactose-bd-like_sf"/>
</dbReference>
<evidence type="ECO:0000256" key="3">
    <source>
        <dbReference type="ARBA" id="ARBA00012761"/>
    </source>
</evidence>
<dbReference type="Gene3D" id="2.60.120.260">
    <property type="entry name" value="Galactose-binding domain-like"/>
    <property type="match status" value="1"/>
</dbReference>
<dbReference type="Pfam" id="PF00703">
    <property type="entry name" value="Glyco_hydro_2"/>
    <property type="match status" value="1"/>
</dbReference>
<dbReference type="InterPro" id="IPR013783">
    <property type="entry name" value="Ig-like_fold"/>
</dbReference>
<dbReference type="PROSITE" id="PS00608">
    <property type="entry name" value="GLYCOSYL_HYDROL_F2_2"/>
    <property type="match status" value="1"/>
</dbReference>
<dbReference type="Pfam" id="PF02836">
    <property type="entry name" value="Glyco_hydro_2_C"/>
    <property type="match status" value="1"/>
</dbReference>
<dbReference type="EC" id="3.2.1.31" evidence="3"/>
<feature type="domain" description="Glycoside hydrolase family 2 catalytic" evidence="9">
    <location>
        <begin position="294"/>
        <end position="588"/>
    </location>
</feature>
<dbReference type="InterPro" id="IPR017853">
    <property type="entry name" value="GH"/>
</dbReference>
<dbReference type="InterPro" id="IPR006101">
    <property type="entry name" value="Glyco_hydro_2"/>
</dbReference>
<keyword evidence="6" id="KW-0326">Glycosidase</keyword>
<dbReference type="AlphaFoldDB" id="A0AA36DD61"/>
<evidence type="ECO:0000256" key="1">
    <source>
        <dbReference type="ARBA" id="ARBA00003025"/>
    </source>
</evidence>
<sequence length="592" mass="68211">MVTREVGTLVVLFGGCLASLFVQRNEIRTYDDLGGLWTFVRETSNTGDIGIRNGWFEKDLDDFKNHTMMPVPCAYNDLSTEAELRDHVGWVWYQKKEIISKRDADMRLFLRFESAQYFARVYFNQKDVGYHIGGHLPFEFEVTDLVKFGAENVITVAKISRYPPGFFKMVGLFDFFNYAGLLRTVYLEKRPKIFIEDITIYAEHLGSYKWTVALNGSSGDEVVALHVIDADGKEVSSTTGLTGSSQIPGAKPWWPRGMGDPNLYTLRVELKSASGALLDVYNEEFGFRTVKWDSDQIYINDKPFYCLGFGMHEDFEIHGRGYDQAVMTKDLNLFEWMHGNCYRTSHYPYAQERIREGDRRGIAVILETPAVGLKGFPKMNQLLHQQFVEEMIRRDKNHPSVFMWSIANEPHSEKKEARNYFKGLIDRAHALDPTRPVTIVYGPSNYDNDQTADLLDVVCVNRYYGWYIDMGFLDNVNRSVTYDLMLWKEKFGKAILVTEYGADSLDGLTQEPAVDFSEQYQDVVIRETHKAFDTLRAQKVITGEMIWNFADFMTGMSTTRAVGNHKGVFTRNRQPKIAAYTLRKRYESLFKQ</sequence>
<dbReference type="FunFam" id="3.20.20.80:FF:000080">
    <property type="entry name" value="Beta-glucuronidase UidA"/>
    <property type="match status" value="1"/>
</dbReference>
<dbReference type="InterPro" id="IPR036156">
    <property type="entry name" value="Beta-gal/glucu_dom_sf"/>
</dbReference>
<evidence type="ECO:0000256" key="5">
    <source>
        <dbReference type="ARBA" id="ARBA00022801"/>
    </source>
</evidence>
<dbReference type="SUPFAM" id="SSF49303">
    <property type="entry name" value="beta-Galactosidase/glucuronidase domain"/>
    <property type="match status" value="1"/>
</dbReference>
<evidence type="ECO:0000259" key="8">
    <source>
        <dbReference type="Pfam" id="PF00703"/>
    </source>
</evidence>
<organism evidence="11 12">
    <name type="scientific">Mesorhabditis spiculigera</name>
    <dbReference type="NCBI Taxonomy" id="96644"/>
    <lineage>
        <taxon>Eukaryota</taxon>
        <taxon>Metazoa</taxon>
        <taxon>Ecdysozoa</taxon>
        <taxon>Nematoda</taxon>
        <taxon>Chromadorea</taxon>
        <taxon>Rhabditida</taxon>
        <taxon>Rhabditina</taxon>
        <taxon>Rhabditomorpha</taxon>
        <taxon>Rhabditoidea</taxon>
        <taxon>Rhabditidae</taxon>
        <taxon>Mesorhabditinae</taxon>
        <taxon>Mesorhabditis</taxon>
    </lineage>
</organism>
<dbReference type="SUPFAM" id="SSF51445">
    <property type="entry name" value="(Trans)glycosidases"/>
    <property type="match status" value="1"/>
</dbReference>
<evidence type="ECO:0000313" key="11">
    <source>
        <dbReference type="EMBL" id="CAJ0585338.1"/>
    </source>
</evidence>
<dbReference type="PANTHER" id="PTHR10066:SF67">
    <property type="entry name" value="BETA-GLUCURONIDASE"/>
    <property type="match status" value="1"/>
</dbReference>
<dbReference type="NCBIfam" id="NF007538">
    <property type="entry name" value="PRK10150.1"/>
    <property type="match status" value="1"/>
</dbReference>
<dbReference type="GO" id="GO:0004566">
    <property type="term" value="F:beta-glucuronidase activity"/>
    <property type="evidence" value="ECO:0007669"/>
    <property type="project" value="UniProtKB-EC"/>
</dbReference>
<dbReference type="GO" id="GO:0030246">
    <property type="term" value="F:carbohydrate binding"/>
    <property type="evidence" value="ECO:0007669"/>
    <property type="project" value="TreeGrafter"/>
</dbReference>
<evidence type="ECO:0000259" key="9">
    <source>
        <dbReference type="Pfam" id="PF02836"/>
    </source>
</evidence>
<dbReference type="EMBL" id="CATQJA010002703">
    <property type="protein sequence ID" value="CAJ0585338.1"/>
    <property type="molecule type" value="Genomic_DNA"/>
</dbReference>
<keyword evidence="7" id="KW-0732">Signal</keyword>
<accession>A0AA36DD61</accession>
<feature type="non-terminal residue" evidence="11">
    <location>
        <position position="592"/>
    </location>
</feature>
<dbReference type="GO" id="GO:0019391">
    <property type="term" value="P:glucuronoside catabolic process"/>
    <property type="evidence" value="ECO:0007669"/>
    <property type="project" value="TreeGrafter"/>
</dbReference>
<evidence type="ECO:0000256" key="2">
    <source>
        <dbReference type="ARBA" id="ARBA00007401"/>
    </source>
</evidence>
<evidence type="ECO:0000256" key="6">
    <source>
        <dbReference type="ARBA" id="ARBA00023295"/>
    </source>
</evidence>
<protein>
    <recommendedName>
        <fullName evidence="4">Beta-glucuronidase</fullName>
        <ecNumber evidence="3">3.2.1.31</ecNumber>
    </recommendedName>
</protein>
<dbReference type="InterPro" id="IPR023232">
    <property type="entry name" value="Glyco_hydro_2_AS"/>
</dbReference>
<gene>
    <name evidence="11" type="ORF">MSPICULIGERA_LOCUS23365</name>
</gene>
<evidence type="ECO:0000259" key="10">
    <source>
        <dbReference type="Pfam" id="PF02837"/>
    </source>
</evidence>
<dbReference type="SUPFAM" id="SSF49785">
    <property type="entry name" value="Galactose-binding domain-like"/>
    <property type="match status" value="1"/>
</dbReference>
<evidence type="ECO:0000313" key="12">
    <source>
        <dbReference type="Proteomes" id="UP001177023"/>
    </source>
</evidence>
<dbReference type="InterPro" id="IPR006102">
    <property type="entry name" value="Ig-like_GH2"/>
</dbReference>
<dbReference type="GO" id="GO:0005975">
    <property type="term" value="P:carbohydrate metabolic process"/>
    <property type="evidence" value="ECO:0007669"/>
    <property type="project" value="InterPro"/>
</dbReference>
<reference evidence="11" key="1">
    <citation type="submission" date="2023-06" db="EMBL/GenBank/DDBJ databases">
        <authorList>
            <person name="Delattre M."/>
        </authorList>
    </citation>
    <scope>NUCLEOTIDE SEQUENCE</scope>
    <source>
        <strain evidence="11">AF72</strain>
    </source>
</reference>
<dbReference type="PANTHER" id="PTHR10066">
    <property type="entry name" value="BETA-GLUCURONIDASE"/>
    <property type="match status" value="1"/>
</dbReference>
<dbReference type="Proteomes" id="UP001177023">
    <property type="component" value="Unassembled WGS sequence"/>
</dbReference>
<comment type="similarity">
    <text evidence="2">Belongs to the glycosyl hydrolase 2 family.</text>
</comment>
<keyword evidence="5" id="KW-0378">Hydrolase</keyword>
<feature type="signal peptide" evidence="7">
    <location>
        <begin position="1"/>
        <end position="18"/>
    </location>
</feature>
<proteinExistence type="inferred from homology"/>